<dbReference type="AlphaFoldDB" id="T2G885"/>
<dbReference type="STRING" id="1121448.DGI_0145"/>
<reference evidence="1 2" key="1">
    <citation type="journal article" date="2013" name="J. Bacteriol.">
        <title>Roles of HynAB and Ech, the only two hydrogenases found in the model sulfate reducer Desulfovibrio gigas.</title>
        <authorList>
            <person name="Morais-Silva F.O."/>
            <person name="Santos C.I."/>
            <person name="Rodrigues R."/>
            <person name="Pereira I.A."/>
            <person name="Rodrigues-Pousada C."/>
        </authorList>
    </citation>
    <scope>NUCLEOTIDE SEQUENCE [LARGE SCALE GENOMIC DNA]</scope>
    <source>
        <strain evidence="2">ATCC 19364 / DSM 1382 / NCIMB 9332 / VKM B-1759</strain>
    </source>
</reference>
<sequence length="136" mass="15003">MAADFRTLLVTLDSDDPVARRYDDIRIGDWFLLSVQTRPLYDDSPMELPDPATCDAFALSLMTQGGVISYGSWGVWEELCHKPWAAHFRQELPLLLVAEDVPAAAVQEILDDLTEFAAANTPPVNKKKAQAAQDAA</sequence>
<organism evidence="1 2">
    <name type="scientific">Megalodesulfovibrio gigas (strain ATCC 19364 / DSM 1382 / NCIMB 9332 / VKM B-1759)</name>
    <name type="common">Desulfovibrio gigas</name>
    <dbReference type="NCBI Taxonomy" id="1121448"/>
    <lineage>
        <taxon>Bacteria</taxon>
        <taxon>Pseudomonadati</taxon>
        <taxon>Thermodesulfobacteriota</taxon>
        <taxon>Desulfovibrionia</taxon>
        <taxon>Desulfovibrionales</taxon>
        <taxon>Desulfovibrionaceae</taxon>
        <taxon>Megalodesulfovibrio</taxon>
    </lineage>
</organism>
<dbReference type="EMBL" id="CP006585">
    <property type="protein sequence ID" value="AGW12082.1"/>
    <property type="molecule type" value="Genomic_DNA"/>
</dbReference>
<keyword evidence="2" id="KW-1185">Reference proteome</keyword>
<evidence type="ECO:0000313" key="1">
    <source>
        <dbReference type="EMBL" id="AGW12082.1"/>
    </source>
</evidence>
<reference evidence="2" key="2">
    <citation type="submission" date="2013-07" db="EMBL/GenBank/DDBJ databases">
        <authorList>
            <person name="Morais-Silva F.O."/>
            <person name="Rezende A.M."/>
            <person name="Pimentel C."/>
            <person name="Resende D.M."/>
            <person name="Santos C.I."/>
            <person name="Clemente C."/>
            <person name="de Oliveira L.M."/>
            <person name="da Silva S.M."/>
            <person name="Costa D.A."/>
            <person name="Varela-Raposo A."/>
            <person name="Horacio E.C.A."/>
            <person name="Matos M."/>
            <person name="Flores O."/>
            <person name="Ruiz J.C."/>
            <person name="Rodrigues-Pousada C."/>
        </authorList>
    </citation>
    <scope>NUCLEOTIDE SEQUENCE [LARGE SCALE GENOMIC DNA]</scope>
    <source>
        <strain evidence="2">ATCC 19364 / DSM 1382 / NCIMB 9332 / VKM B-1759</strain>
    </source>
</reference>
<name>T2G885_MEGG1</name>
<gene>
    <name evidence="1" type="ORF">DGI_0145</name>
</gene>
<protein>
    <submittedName>
        <fullName evidence="1">Uncharacterized protein</fullName>
    </submittedName>
</protein>
<dbReference type="PATRIC" id="fig|1121448.10.peg.147"/>
<dbReference type="RefSeq" id="WP_021758661.1">
    <property type="nucleotide sequence ID" value="NC_022444.1"/>
</dbReference>
<dbReference type="KEGG" id="dgg:DGI_0145"/>
<accession>T2G885</accession>
<dbReference type="Proteomes" id="UP000016587">
    <property type="component" value="Chromosome"/>
</dbReference>
<proteinExistence type="predicted"/>
<evidence type="ECO:0000313" key="2">
    <source>
        <dbReference type="Proteomes" id="UP000016587"/>
    </source>
</evidence>
<dbReference type="HOGENOM" id="CLU_2000232_0_0_7"/>